<dbReference type="PANTHER" id="PTHR33204">
    <property type="entry name" value="TRANSCRIPTIONAL REGULATOR, MARR FAMILY"/>
    <property type="match status" value="1"/>
</dbReference>
<dbReference type="EMBL" id="BDUD01000001">
    <property type="protein sequence ID" value="GBG19575.1"/>
    <property type="molecule type" value="Genomic_DNA"/>
</dbReference>
<dbReference type="SUPFAM" id="SSF46785">
    <property type="entry name" value="Winged helix' DNA-binding domain"/>
    <property type="match status" value="1"/>
</dbReference>
<proteinExistence type="predicted"/>
<feature type="domain" description="HTH hxlR-type" evidence="4">
    <location>
        <begin position="19"/>
        <end position="118"/>
    </location>
</feature>
<organism evidence="5 6">
    <name type="scientific">Nostoc commune NIES-4072</name>
    <dbReference type="NCBI Taxonomy" id="2005467"/>
    <lineage>
        <taxon>Bacteria</taxon>
        <taxon>Bacillati</taxon>
        <taxon>Cyanobacteriota</taxon>
        <taxon>Cyanophyceae</taxon>
        <taxon>Nostocales</taxon>
        <taxon>Nostocaceae</taxon>
        <taxon>Nostoc</taxon>
    </lineage>
</organism>
<name>A0A2R5FMR1_NOSCO</name>
<dbReference type="Proteomes" id="UP000245124">
    <property type="component" value="Unassembled WGS sequence"/>
</dbReference>
<dbReference type="GO" id="GO:0003677">
    <property type="term" value="F:DNA binding"/>
    <property type="evidence" value="ECO:0007669"/>
    <property type="project" value="UniProtKB-KW"/>
</dbReference>
<dbReference type="AlphaFoldDB" id="A0A2R5FMR1"/>
<accession>A0A2R5FMR1</accession>
<keyword evidence="2" id="KW-0238">DNA-binding</keyword>
<gene>
    <name evidence="5" type="ORF">NIES4072_32430</name>
</gene>
<evidence type="ECO:0000313" key="6">
    <source>
        <dbReference type="Proteomes" id="UP000245124"/>
    </source>
</evidence>
<dbReference type="Gene3D" id="1.10.10.10">
    <property type="entry name" value="Winged helix-like DNA-binding domain superfamily/Winged helix DNA-binding domain"/>
    <property type="match status" value="1"/>
</dbReference>
<keyword evidence="3" id="KW-0804">Transcription</keyword>
<dbReference type="InterPro" id="IPR036390">
    <property type="entry name" value="WH_DNA-bd_sf"/>
</dbReference>
<protein>
    <submittedName>
        <fullName evidence="5">Transcriptional regulator, HxlR family protein</fullName>
    </submittedName>
</protein>
<dbReference type="PANTHER" id="PTHR33204:SF39">
    <property type="entry name" value="TRANSCRIPTIONAL REGULATORY PROTEIN"/>
    <property type="match status" value="1"/>
</dbReference>
<evidence type="ECO:0000313" key="5">
    <source>
        <dbReference type="EMBL" id="GBG19575.1"/>
    </source>
</evidence>
<evidence type="ECO:0000256" key="1">
    <source>
        <dbReference type="ARBA" id="ARBA00023015"/>
    </source>
</evidence>
<dbReference type="Pfam" id="PF01638">
    <property type="entry name" value="HxlR"/>
    <property type="match status" value="1"/>
</dbReference>
<evidence type="ECO:0000259" key="4">
    <source>
        <dbReference type="PROSITE" id="PS51118"/>
    </source>
</evidence>
<dbReference type="InterPro" id="IPR002577">
    <property type="entry name" value="HTH_HxlR"/>
</dbReference>
<evidence type="ECO:0000256" key="2">
    <source>
        <dbReference type="ARBA" id="ARBA00023125"/>
    </source>
</evidence>
<reference evidence="5 6" key="1">
    <citation type="submission" date="2017-06" db="EMBL/GenBank/DDBJ databases">
        <title>Genome sequencing of cyanobaciteial culture collection at National Institute for Environmental Studies (NIES).</title>
        <authorList>
            <person name="Hirose Y."/>
            <person name="Shimura Y."/>
            <person name="Fujisawa T."/>
            <person name="Nakamura Y."/>
            <person name="Kawachi M."/>
        </authorList>
    </citation>
    <scope>NUCLEOTIDE SEQUENCE [LARGE SCALE GENOMIC DNA]</scope>
    <source>
        <strain evidence="5 6">NIES-4072</strain>
    </source>
</reference>
<evidence type="ECO:0000256" key="3">
    <source>
        <dbReference type="ARBA" id="ARBA00023163"/>
    </source>
</evidence>
<keyword evidence="6" id="KW-1185">Reference proteome</keyword>
<comment type="caution">
    <text evidence="5">The sequence shown here is derived from an EMBL/GenBank/DDBJ whole genome shotgun (WGS) entry which is preliminary data.</text>
</comment>
<dbReference type="InterPro" id="IPR036388">
    <property type="entry name" value="WH-like_DNA-bd_sf"/>
</dbReference>
<sequence length="130" mass="15146">MYVASILNMAQSHKILNSHPYLRQTLDLVSDKWVTAIIYVLSQGTKRYGELHREIGDVSQRMLTRTLRDLERDGLVKRKVYPTNPPTVEYSLTSLGETLVEPLRLLCQWSINHFHEVETARESKDNHIDR</sequence>
<keyword evidence="1" id="KW-0805">Transcription regulation</keyword>
<dbReference type="PROSITE" id="PS51118">
    <property type="entry name" value="HTH_HXLR"/>
    <property type="match status" value="1"/>
</dbReference>